<sequence length="141" mass="16103">MAKKQSLPRGIRLRSGKYFVDVTVDGKRKTATCDTLDEAIILRSRVLNQDGRNLFPYSYNELRHKWDNVRGLMGLSEDQSFTIHCCRHTCCSRLVRKGVPLPTVQKWMGHKRIETTMRYAHLMPSDLFSAVAALEGFTDAA</sequence>
<dbReference type="OrthoDB" id="9801717at2"/>
<reference evidence="3 4" key="1">
    <citation type="submission" date="2017-09" db="EMBL/GenBank/DDBJ databases">
        <title>A multilocus sequence analysis scheme for characterization of bacteria in the genus Thioclava.</title>
        <authorList>
            <person name="Liu Y."/>
            <person name="Shao Z."/>
        </authorList>
    </citation>
    <scope>NUCLEOTIDE SEQUENCE [LARGE SCALE GENOMIC DNA]</scope>
    <source>
        <strain evidence="3 4">CAU 1312</strain>
    </source>
</reference>
<evidence type="ECO:0000313" key="3">
    <source>
        <dbReference type="EMBL" id="PCD76770.1"/>
    </source>
</evidence>
<organism evidence="3 4">
    <name type="scientific">Pseudothioclava arenosa</name>
    <dbReference type="NCBI Taxonomy" id="1795308"/>
    <lineage>
        <taxon>Bacteria</taxon>
        <taxon>Pseudomonadati</taxon>
        <taxon>Pseudomonadota</taxon>
        <taxon>Alphaproteobacteria</taxon>
        <taxon>Rhodobacterales</taxon>
        <taxon>Paracoccaceae</taxon>
        <taxon>Pseudothioclava</taxon>
    </lineage>
</organism>
<dbReference type="InterPro" id="IPR002104">
    <property type="entry name" value="Integrase_catalytic"/>
</dbReference>
<comment type="caution">
    <text evidence="3">The sequence shown here is derived from an EMBL/GenBank/DDBJ whole genome shotgun (WGS) entry which is preliminary data.</text>
</comment>
<gene>
    <name evidence="3" type="ORF">CLN94_06595</name>
</gene>
<evidence type="ECO:0000256" key="1">
    <source>
        <dbReference type="ARBA" id="ARBA00023172"/>
    </source>
</evidence>
<dbReference type="PROSITE" id="PS51898">
    <property type="entry name" value="TYR_RECOMBINASE"/>
    <property type="match status" value="1"/>
</dbReference>
<dbReference type="AlphaFoldDB" id="A0A2A4CR22"/>
<proteinExistence type="predicted"/>
<protein>
    <recommendedName>
        <fullName evidence="2">Tyr recombinase domain-containing protein</fullName>
    </recommendedName>
</protein>
<dbReference type="EMBL" id="NTJD01000004">
    <property type="protein sequence ID" value="PCD76770.1"/>
    <property type="molecule type" value="Genomic_DNA"/>
</dbReference>
<keyword evidence="4" id="KW-1185">Reference proteome</keyword>
<dbReference type="SUPFAM" id="SSF56349">
    <property type="entry name" value="DNA breaking-rejoining enzymes"/>
    <property type="match status" value="1"/>
</dbReference>
<dbReference type="Proteomes" id="UP000243507">
    <property type="component" value="Unassembled WGS sequence"/>
</dbReference>
<name>A0A2A4CR22_9RHOB</name>
<dbReference type="GO" id="GO:0015074">
    <property type="term" value="P:DNA integration"/>
    <property type="evidence" value="ECO:0007669"/>
    <property type="project" value="InterPro"/>
</dbReference>
<dbReference type="Gene3D" id="1.10.443.10">
    <property type="entry name" value="Intergrase catalytic core"/>
    <property type="match status" value="1"/>
</dbReference>
<keyword evidence="1" id="KW-0233">DNA recombination</keyword>
<accession>A0A2A4CR22</accession>
<dbReference type="GO" id="GO:0006310">
    <property type="term" value="P:DNA recombination"/>
    <property type="evidence" value="ECO:0007669"/>
    <property type="project" value="UniProtKB-KW"/>
</dbReference>
<evidence type="ECO:0000259" key="2">
    <source>
        <dbReference type="PROSITE" id="PS51898"/>
    </source>
</evidence>
<dbReference type="GO" id="GO:0003677">
    <property type="term" value="F:DNA binding"/>
    <property type="evidence" value="ECO:0007669"/>
    <property type="project" value="InterPro"/>
</dbReference>
<feature type="domain" description="Tyr recombinase" evidence="2">
    <location>
        <begin position="1"/>
        <end position="132"/>
    </location>
</feature>
<evidence type="ECO:0000313" key="4">
    <source>
        <dbReference type="Proteomes" id="UP000243507"/>
    </source>
</evidence>
<dbReference type="InterPro" id="IPR011010">
    <property type="entry name" value="DNA_brk_join_enz"/>
</dbReference>
<dbReference type="InterPro" id="IPR013762">
    <property type="entry name" value="Integrase-like_cat_sf"/>
</dbReference>
<dbReference type="Pfam" id="PF00589">
    <property type="entry name" value="Phage_integrase"/>
    <property type="match status" value="1"/>
</dbReference>